<dbReference type="Proteomes" id="UP000006564">
    <property type="component" value="Chromosome 8"/>
</dbReference>
<keyword evidence="3" id="KW-1185">Reference proteome</keyword>
<reference evidence="2 3" key="1">
    <citation type="journal article" date="2005" name="Nature">
        <title>Genome sequencing and analysis of Aspergillus oryzae.</title>
        <authorList>
            <person name="Machida M."/>
            <person name="Asai K."/>
            <person name="Sano M."/>
            <person name="Tanaka T."/>
            <person name="Kumagai T."/>
            <person name="Terai G."/>
            <person name="Kusumoto K."/>
            <person name="Arima T."/>
            <person name="Akita O."/>
            <person name="Kashiwagi Y."/>
            <person name="Abe K."/>
            <person name="Gomi K."/>
            <person name="Horiuchi H."/>
            <person name="Kitamoto K."/>
            <person name="Kobayashi T."/>
            <person name="Takeuchi M."/>
            <person name="Denning D.W."/>
            <person name="Galagan J.E."/>
            <person name="Nierman W.C."/>
            <person name="Yu J."/>
            <person name="Archer D.B."/>
            <person name="Bennett J.W."/>
            <person name="Bhatnagar D."/>
            <person name="Cleveland T.E."/>
            <person name="Fedorova N.D."/>
            <person name="Gotoh O."/>
            <person name="Horikawa H."/>
            <person name="Hosoyama A."/>
            <person name="Ichinomiya M."/>
            <person name="Igarashi R."/>
            <person name="Iwashita K."/>
            <person name="Juvvadi P.R."/>
            <person name="Kato M."/>
            <person name="Kato Y."/>
            <person name="Kin T."/>
            <person name="Kokubun A."/>
            <person name="Maeda H."/>
            <person name="Maeyama N."/>
            <person name="Maruyama J."/>
            <person name="Nagasaki H."/>
            <person name="Nakajima T."/>
            <person name="Oda K."/>
            <person name="Okada K."/>
            <person name="Paulsen I."/>
            <person name="Sakamoto K."/>
            <person name="Sawano T."/>
            <person name="Takahashi M."/>
            <person name="Takase K."/>
            <person name="Terabayashi Y."/>
            <person name="Wortman J."/>
            <person name="Yamada O."/>
            <person name="Yamagata Y."/>
            <person name="Anazawa H."/>
            <person name="Hata Y."/>
            <person name="Koide Y."/>
            <person name="Komori T."/>
            <person name="Koyama Y."/>
            <person name="Minetoki T."/>
            <person name="Suharnan S."/>
            <person name="Tanaka A."/>
            <person name="Isono K."/>
            <person name="Kuhara S."/>
            <person name="Ogasawara N."/>
            <person name="Kikuchi H."/>
        </authorList>
    </citation>
    <scope>NUCLEOTIDE SEQUENCE [LARGE SCALE GENOMIC DNA]</scope>
    <source>
        <strain evidence="3">ATCC 42149 / RIB 40</strain>
    </source>
</reference>
<dbReference type="KEGG" id="aor:AO090103000084"/>
<dbReference type="HOGENOM" id="CLU_139872_1_0_1"/>
<dbReference type="GeneID" id="5998813"/>
<feature type="transmembrane region" description="Helical" evidence="1">
    <location>
        <begin position="12"/>
        <end position="31"/>
    </location>
</feature>
<dbReference type="RefSeq" id="XP_001826691.3">
    <property type="nucleotide sequence ID" value="XM_001826639.3"/>
</dbReference>
<dbReference type="AlphaFoldDB" id="Q2TYW4"/>
<evidence type="ECO:0000256" key="1">
    <source>
        <dbReference type="SAM" id="Phobius"/>
    </source>
</evidence>
<evidence type="ECO:0000313" key="2">
    <source>
        <dbReference type="EMBL" id="BAE65559.1"/>
    </source>
</evidence>
<keyword evidence="1" id="KW-0472">Membrane</keyword>
<evidence type="ECO:0000313" key="3">
    <source>
        <dbReference type="Proteomes" id="UP000006564"/>
    </source>
</evidence>
<feature type="transmembrane region" description="Helical" evidence="1">
    <location>
        <begin position="43"/>
        <end position="62"/>
    </location>
</feature>
<dbReference type="EMBL" id="BA000056">
    <property type="protein sequence ID" value="BAE65559.1"/>
    <property type="molecule type" value="Genomic_DNA"/>
</dbReference>
<sequence length="120" mass="13701">MAHATPFQKEAWTEYGIGVIILLLRIVARVRVVGFKNWQGDDYFVFVVLAFWTAELTMLELIGQYGTNIGLDDAQRASLTPEQTEILVRGSKCLLAGWTCYVTLIWSLKACMLFFYNRLT</sequence>
<protein>
    <submittedName>
        <fullName evidence="2">DNA, SC103</fullName>
    </submittedName>
</protein>
<accession>Q2TYW4</accession>
<proteinExistence type="predicted"/>
<name>Q2TYW4_ASPOR</name>
<dbReference type="PANTHER" id="PTHR33048">
    <property type="entry name" value="PTH11-LIKE INTEGRAL MEMBRANE PROTEIN (AFU_ORTHOLOGUE AFUA_5G11245)"/>
    <property type="match status" value="1"/>
</dbReference>
<dbReference type="PANTHER" id="PTHR33048:SF2">
    <property type="entry name" value="SRPK"/>
    <property type="match status" value="1"/>
</dbReference>
<organism evidence="2 3">
    <name type="scientific">Aspergillus oryzae (strain ATCC 42149 / RIB 40)</name>
    <name type="common">Yellow koji mold</name>
    <dbReference type="NCBI Taxonomy" id="510516"/>
    <lineage>
        <taxon>Eukaryota</taxon>
        <taxon>Fungi</taxon>
        <taxon>Dikarya</taxon>
        <taxon>Ascomycota</taxon>
        <taxon>Pezizomycotina</taxon>
        <taxon>Eurotiomycetes</taxon>
        <taxon>Eurotiomycetidae</taxon>
        <taxon>Eurotiales</taxon>
        <taxon>Aspergillaceae</taxon>
        <taxon>Aspergillus</taxon>
        <taxon>Aspergillus subgen. Circumdati</taxon>
    </lineage>
</organism>
<keyword evidence="1" id="KW-1133">Transmembrane helix</keyword>
<feature type="transmembrane region" description="Helical" evidence="1">
    <location>
        <begin position="95"/>
        <end position="116"/>
    </location>
</feature>
<gene>
    <name evidence="2" type="ORF">AO090103000084</name>
</gene>
<dbReference type="InterPro" id="IPR052337">
    <property type="entry name" value="SAT4-like"/>
</dbReference>
<dbReference type="EMBL" id="AP007174">
    <property type="protein sequence ID" value="BAE65559.1"/>
    <property type="molecule type" value="Genomic_DNA"/>
</dbReference>
<keyword evidence="1" id="KW-0812">Transmembrane</keyword>